<accession>A0A2K8UEM1</accession>
<reference evidence="1 2" key="1">
    <citation type="submission" date="2017-03" db="EMBL/GenBank/DDBJ databases">
        <title>Complete genome sequence of Candidatus 'Thiodictyon syntrophicum' sp. nov. strain Cad16T, a photolithoautotroph purple sulfur bacterium isolated from an alpine meromictic lake.</title>
        <authorList>
            <person name="Luedin S.M."/>
            <person name="Pothier J.F."/>
            <person name="Danza F."/>
            <person name="Storelli N."/>
            <person name="Wittwer M."/>
            <person name="Tonolla M."/>
        </authorList>
    </citation>
    <scope>NUCLEOTIDE SEQUENCE [LARGE SCALE GENOMIC DNA]</scope>
    <source>
        <strain evidence="1 2">Cad16T</strain>
    </source>
</reference>
<dbReference type="Pfam" id="PF04255">
    <property type="entry name" value="DUF433"/>
    <property type="match status" value="1"/>
</dbReference>
<evidence type="ECO:0008006" key="3">
    <source>
        <dbReference type="Google" id="ProtNLM"/>
    </source>
</evidence>
<organism evidence="1 2">
    <name type="scientific">Candidatus Thiodictyon syntrophicum</name>
    <dbReference type="NCBI Taxonomy" id="1166950"/>
    <lineage>
        <taxon>Bacteria</taxon>
        <taxon>Pseudomonadati</taxon>
        <taxon>Pseudomonadota</taxon>
        <taxon>Gammaproteobacteria</taxon>
        <taxon>Chromatiales</taxon>
        <taxon>Chromatiaceae</taxon>
        <taxon>Thiodictyon</taxon>
    </lineage>
</organism>
<keyword evidence="2" id="KW-1185">Reference proteome</keyword>
<dbReference type="SUPFAM" id="SSF46689">
    <property type="entry name" value="Homeodomain-like"/>
    <property type="match status" value="1"/>
</dbReference>
<name>A0A2K8UEM1_9GAMM</name>
<dbReference type="InterPro" id="IPR007367">
    <property type="entry name" value="DUF433"/>
</dbReference>
<dbReference type="Gene3D" id="1.10.10.10">
    <property type="entry name" value="Winged helix-like DNA-binding domain superfamily/Winged helix DNA-binding domain"/>
    <property type="match status" value="1"/>
</dbReference>
<dbReference type="OrthoDB" id="5140481at2"/>
<dbReference type="RefSeq" id="WP_100921694.1">
    <property type="nucleotide sequence ID" value="NZ_CP020370.1"/>
</dbReference>
<dbReference type="InterPro" id="IPR009057">
    <property type="entry name" value="Homeodomain-like_sf"/>
</dbReference>
<dbReference type="PANTHER" id="PTHR34849:SF3">
    <property type="entry name" value="SSR2962 PROTEIN"/>
    <property type="match status" value="1"/>
</dbReference>
<dbReference type="InterPro" id="IPR036388">
    <property type="entry name" value="WH-like_DNA-bd_sf"/>
</dbReference>
<dbReference type="PANTHER" id="PTHR34849">
    <property type="entry name" value="SSL5025 PROTEIN"/>
    <property type="match status" value="1"/>
</dbReference>
<dbReference type="Proteomes" id="UP000232638">
    <property type="component" value="Chromosome"/>
</dbReference>
<dbReference type="KEGG" id="tsy:THSYN_25870"/>
<evidence type="ECO:0000313" key="2">
    <source>
        <dbReference type="Proteomes" id="UP000232638"/>
    </source>
</evidence>
<sequence>MTNHDRIMIDPAICHGKPVVKGTRVPVSIVVGSLAGGMGFEEVQREYDLTQDDIRAALAFAGALVNDESFHLLRGAA</sequence>
<proteinExistence type="predicted"/>
<evidence type="ECO:0000313" key="1">
    <source>
        <dbReference type="EMBL" id="AUB84024.1"/>
    </source>
</evidence>
<dbReference type="EMBL" id="CP020370">
    <property type="protein sequence ID" value="AUB84024.1"/>
    <property type="molecule type" value="Genomic_DNA"/>
</dbReference>
<protein>
    <recommendedName>
        <fullName evidence="3">Antitoxin</fullName>
    </recommendedName>
</protein>
<gene>
    <name evidence="1" type="ORF">THSYN_25870</name>
</gene>
<dbReference type="AlphaFoldDB" id="A0A2K8UEM1"/>